<accession>A0ABS9DL91</accession>
<evidence type="ECO:0000313" key="1">
    <source>
        <dbReference type="EMBL" id="MCF3939917.1"/>
    </source>
</evidence>
<dbReference type="Gene3D" id="1.10.1220.10">
    <property type="entry name" value="Met repressor-like"/>
    <property type="match status" value="1"/>
</dbReference>
<proteinExistence type="predicted"/>
<sequence>MSRGTPNRNVRVPDNIWDPALRIAQARGETLSDVIREALTEYIAIYSKDKKC</sequence>
<comment type="caution">
    <text evidence="1">The sequence shown here is derived from an EMBL/GenBank/DDBJ whole genome shotgun (WGS) entry which is preliminary data.</text>
</comment>
<reference evidence="1" key="1">
    <citation type="submission" date="2022-01" db="EMBL/GenBank/DDBJ databases">
        <title>Gordonia xiamenensis sp. nov., isolated from surface seawater in Xiamen.</title>
        <authorList>
            <person name="He Y.F."/>
        </authorList>
    </citation>
    <scope>NUCLEOTIDE SEQUENCE</scope>
    <source>
        <strain evidence="1">GW1C4-4</strain>
    </source>
</reference>
<keyword evidence="2" id="KW-1185">Reference proteome</keyword>
<dbReference type="EMBL" id="JAKGCU010000016">
    <property type="protein sequence ID" value="MCF3939917.1"/>
    <property type="molecule type" value="Genomic_DNA"/>
</dbReference>
<dbReference type="RefSeq" id="WP_235724643.1">
    <property type="nucleotide sequence ID" value="NZ_JAKGCU010000016.1"/>
</dbReference>
<gene>
    <name evidence="1" type="ORF">L1892_16190</name>
</gene>
<protein>
    <recommendedName>
        <fullName evidence="3">Ribbon-helix-helix protein CopG domain-containing protein</fullName>
    </recommendedName>
</protein>
<evidence type="ECO:0008006" key="3">
    <source>
        <dbReference type="Google" id="ProtNLM"/>
    </source>
</evidence>
<name>A0ABS9DL91_9ACTN</name>
<evidence type="ECO:0000313" key="2">
    <source>
        <dbReference type="Proteomes" id="UP001108089"/>
    </source>
</evidence>
<organism evidence="1 2">
    <name type="scientific">Gordonia tangerina</name>
    <dbReference type="NCBI Taxonomy" id="2911060"/>
    <lineage>
        <taxon>Bacteria</taxon>
        <taxon>Bacillati</taxon>
        <taxon>Actinomycetota</taxon>
        <taxon>Actinomycetes</taxon>
        <taxon>Mycobacteriales</taxon>
        <taxon>Gordoniaceae</taxon>
        <taxon>Gordonia</taxon>
    </lineage>
</organism>
<dbReference type="Proteomes" id="UP001108089">
    <property type="component" value="Unassembled WGS sequence"/>
</dbReference>
<dbReference type="InterPro" id="IPR013321">
    <property type="entry name" value="Arc_rbn_hlx_hlx"/>
</dbReference>